<dbReference type="EC" id="1.14.11.7" evidence="3"/>
<dbReference type="InterPro" id="IPR006620">
    <property type="entry name" value="Pro_4_hyd_alph"/>
</dbReference>
<dbReference type="InterPro" id="IPR039575">
    <property type="entry name" value="P3H"/>
</dbReference>
<protein>
    <recommendedName>
        <fullName evidence="3">procollagen-proline 3-dioxygenase</fullName>
        <ecNumber evidence="3">1.14.11.7</ecNumber>
    </recommendedName>
</protein>
<evidence type="ECO:0000313" key="11">
    <source>
        <dbReference type="Proteomes" id="UP001280121"/>
    </source>
</evidence>
<evidence type="ECO:0000259" key="9">
    <source>
        <dbReference type="PROSITE" id="PS51471"/>
    </source>
</evidence>
<keyword evidence="4" id="KW-0479">Metal-binding</keyword>
<dbReference type="Proteomes" id="UP001280121">
    <property type="component" value="Unassembled WGS sequence"/>
</dbReference>
<dbReference type="InterPro" id="IPR044862">
    <property type="entry name" value="Pro_4_hyd_alph_FE2OG_OXY"/>
</dbReference>
<comment type="caution">
    <text evidence="10">The sequence shown here is derived from an EMBL/GenBank/DDBJ whole genome shotgun (WGS) entry which is preliminary data.</text>
</comment>
<dbReference type="GO" id="GO:0005506">
    <property type="term" value="F:iron ion binding"/>
    <property type="evidence" value="ECO:0007669"/>
    <property type="project" value="InterPro"/>
</dbReference>
<dbReference type="AlphaFoldDB" id="A0AAD9WLC1"/>
<evidence type="ECO:0000256" key="4">
    <source>
        <dbReference type="ARBA" id="ARBA00022723"/>
    </source>
</evidence>
<keyword evidence="7" id="KW-0560">Oxidoreductase</keyword>
<feature type="domain" description="Fe2OG dioxygenase" evidence="9">
    <location>
        <begin position="74"/>
        <end position="179"/>
    </location>
</feature>
<evidence type="ECO:0000256" key="8">
    <source>
        <dbReference type="ARBA" id="ARBA00023004"/>
    </source>
</evidence>
<organism evidence="10 11">
    <name type="scientific">Dipteronia dyeriana</name>
    <dbReference type="NCBI Taxonomy" id="168575"/>
    <lineage>
        <taxon>Eukaryota</taxon>
        <taxon>Viridiplantae</taxon>
        <taxon>Streptophyta</taxon>
        <taxon>Embryophyta</taxon>
        <taxon>Tracheophyta</taxon>
        <taxon>Spermatophyta</taxon>
        <taxon>Magnoliopsida</taxon>
        <taxon>eudicotyledons</taxon>
        <taxon>Gunneridae</taxon>
        <taxon>Pentapetalae</taxon>
        <taxon>rosids</taxon>
        <taxon>malvids</taxon>
        <taxon>Sapindales</taxon>
        <taxon>Sapindaceae</taxon>
        <taxon>Hippocastanoideae</taxon>
        <taxon>Acereae</taxon>
        <taxon>Dipteronia</taxon>
    </lineage>
</organism>
<evidence type="ECO:0000313" key="10">
    <source>
        <dbReference type="EMBL" id="KAK2635489.1"/>
    </source>
</evidence>
<accession>A0AAD9WLC1</accession>
<evidence type="ECO:0000256" key="2">
    <source>
        <dbReference type="ARBA" id="ARBA00001962"/>
    </source>
</evidence>
<keyword evidence="11" id="KW-1185">Reference proteome</keyword>
<name>A0AAD9WLC1_9ROSI</name>
<dbReference type="Pfam" id="PF13640">
    <property type="entry name" value="2OG-FeII_Oxy_3"/>
    <property type="match status" value="1"/>
</dbReference>
<evidence type="ECO:0000256" key="3">
    <source>
        <dbReference type="ARBA" id="ARBA00012262"/>
    </source>
</evidence>
<evidence type="ECO:0000256" key="6">
    <source>
        <dbReference type="ARBA" id="ARBA00022964"/>
    </source>
</evidence>
<comment type="cofactor">
    <cofactor evidence="1">
        <name>L-ascorbate</name>
        <dbReference type="ChEBI" id="CHEBI:38290"/>
    </cofactor>
</comment>
<evidence type="ECO:0000256" key="5">
    <source>
        <dbReference type="ARBA" id="ARBA00022737"/>
    </source>
</evidence>
<keyword evidence="5" id="KW-0677">Repeat</keyword>
<dbReference type="Gene3D" id="2.60.120.620">
    <property type="entry name" value="q2cbj1_9rhob like domain"/>
    <property type="match status" value="1"/>
</dbReference>
<dbReference type="GO" id="GO:0032963">
    <property type="term" value="P:collagen metabolic process"/>
    <property type="evidence" value="ECO:0007669"/>
    <property type="project" value="InterPro"/>
</dbReference>
<keyword evidence="8" id="KW-0408">Iron</keyword>
<keyword evidence="6" id="KW-0223">Dioxygenase</keyword>
<comment type="cofactor">
    <cofactor evidence="2">
        <name>Fe cation</name>
        <dbReference type="ChEBI" id="CHEBI:24875"/>
    </cofactor>
</comment>
<reference evidence="10" key="1">
    <citation type="journal article" date="2023" name="Plant J.">
        <title>Genome sequences and population genomics provide insights into the demographic history, inbreeding, and mutation load of two 'living fossil' tree species of Dipteronia.</title>
        <authorList>
            <person name="Feng Y."/>
            <person name="Comes H.P."/>
            <person name="Chen J."/>
            <person name="Zhu S."/>
            <person name="Lu R."/>
            <person name="Zhang X."/>
            <person name="Li P."/>
            <person name="Qiu J."/>
            <person name="Olsen K.M."/>
            <person name="Qiu Y."/>
        </authorList>
    </citation>
    <scope>NUCLEOTIDE SEQUENCE</scope>
    <source>
        <strain evidence="10">KIB01</strain>
    </source>
</reference>
<dbReference type="GO" id="GO:0031418">
    <property type="term" value="F:L-ascorbic acid binding"/>
    <property type="evidence" value="ECO:0007669"/>
    <property type="project" value="InterPro"/>
</dbReference>
<proteinExistence type="predicted"/>
<evidence type="ECO:0000256" key="1">
    <source>
        <dbReference type="ARBA" id="ARBA00001961"/>
    </source>
</evidence>
<dbReference type="SMART" id="SM00702">
    <property type="entry name" value="P4Hc"/>
    <property type="match status" value="1"/>
</dbReference>
<dbReference type="PROSITE" id="PS51471">
    <property type="entry name" value="FE2OG_OXY"/>
    <property type="match status" value="1"/>
</dbReference>
<dbReference type="InterPro" id="IPR005123">
    <property type="entry name" value="Oxoglu/Fe-dep_dioxygenase_dom"/>
</dbReference>
<evidence type="ECO:0000256" key="7">
    <source>
        <dbReference type="ARBA" id="ARBA00023002"/>
    </source>
</evidence>
<sequence length="400" mass="45962">MKMADNEHPRLILNNFLSMEECKELELIHKSCSTVGYRPNVFSTTLSHLVATNSSHFIMPFVPIRERLKEKLEDFFDCHYELVIEFTGLISWTSGASIGWHSDDNRPYLKQRDFTAVCYLNSYEKDFKGGLFNFQDGEPKTIAPLAGDVVMYTADSLNIHSVDEVTDGERLTLTLWFSRDSCHDEDAKLISALSKNLPHKSDNVYHSCLPLPASSNMYWFSLNQASLEESGFDICWARLHVLGYDVYCSQEMSSFSDFSELPMEPLQLARGDELFYQEFANILHALQVVQFFHWKAAEYQTSKVDLEAGKVMSLSHSQREKIRRLKSFFVKDGRQAERVFHSVTNGVNEQHALDWAIFSAAVTAWGDYISKLHKEILVSLPYWRTHQSIFSAFHLAGFEI</sequence>
<dbReference type="EMBL" id="JANJYI010000009">
    <property type="protein sequence ID" value="KAK2635489.1"/>
    <property type="molecule type" value="Genomic_DNA"/>
</dbReference>
<dbReference type="GO" id="GO:0019797">
    <property type="term" value="F:procollagen-proline 3-dioxygenase activity"/>
    <property type="evidence" value="ECO:0007669"/>
    <property type="project" value="UniProtKB-EC"/>
</dbReference>
<gene>
    <name evidence="10" type="ORF">Ddye_030281</name>
</gene>
<dbReference type="PANTHER" id="PTHR14049:SF9">
    <property type="entry name" value="PROCOLLAGEN-PROLINE 3-DIOXYGENASE"/>
    <property type="match status" value="1"/>
</dbReference>
<dbReference type="PANTHER" id="PTHR14049">
    <property type="entry name" value="LEPRECAN 1"/>
    <property type="match status" value="1"/>
</dbReference>